<dbReference type="PANTHER" id="PTHR11877:SF46">
    <property type="entry name" value="TYPE III POLYKETIDE SYNTHASE A"/>
    <property type="match status" value="1"/>
</dbReference>
<dbReference type="GO" id="GO:0030639">
    <property type="term" value="P:polyketide biosynthetic process"/>
    <property type="evidence" value="ECO:0007669"/>
    <property type="project" value="TreeGrafter"/>
</dbReference>
<dbReference type="AlphaFoldDB" id="A0AAT9FGU4"/>
<feature type="active site" description="Acyl-thioester intermediate" evidence="2">
    <location>
        <position position="142"/>
    </location>
</feature>
<dbReference type="KEGG" id="osu:NT6N_02360"/>
<reference evidence="4" key="1">
    <citation type="submission" date="2024-07" db="EMBL/GenBank/DDBJ databases">
        <title>Complete genome sequence of Verrucomicrobiaceae bacterium NT6N.</title>
        <authorList>
            <person name="Huang C."/>
            <person name="Takami H."/>
            <person name="Hamasaki K."/>
        </authorList>
    </citation>
    <scope>NUCLEOTIDE SEQUENCE</scope>
    <source>
        <strain evidence="4">NT6N</strain>
    </source>
</reference>
<dbReference type="InterPro" id="IPR016039">
    <property type="entry name" value="Thiolase-like"/>
</dbReference>
<dbReference type="GO" id="GO:0006633">
    <property type="term" value="P:fatty acid biosynthetic process"/>
    <property type="evidence" value="ECO:0007669"/>
    <property type="project" value="InterPro"/>
</dbReference>
<dbReference type="SUPFAM" id="SSF53901">
    <property type="entry name" value="Thiolase-like"/>
    <property type="match status" value="2"/>
</dbReference>
<dbReference type="Gene3D" id="3.40.47.10">
    <property type="match status" value="2"/>
</dbReference>
<dbReference type="EMBL" id="AP026866">
    <property type="protein sequence ID" value="BDS05196.1"/>
    <property type="molecule type" value="Genomic_DNA"/>
</dbReference>
<evidence type="ECO:0000259" key="3">
    <source>
        <dbReference type="Pfam" id="PF08392"/>
    </source>
</evidence>
<dbReference type="PANTHER" id="PTHR11877">
    <property type="entry name" value="HYDROXYMETHYLGLUTARYL-COA SYNTHASE"/>
    <property type="match status" value="1"/>
</dbReference>
<evidence type="ECO:0000313" key="4">
    <source>
        <dbReference type="EMBL" id="BDS05196.1"/>
    </source>
</evidence>
<organism evidence="4">
    <name type="scientific">Oceaniferula spumae</name>
    <dbReference type="NCBI Taxonomy" id="2979115"/>
    <lineage>
        <taxon>Bacteria</taxon>
        <taxon>Pseudomonadati</taxon>
        <taxon>Verrucomicrobiota</taxon>
        <taxon>Verrucomicrobiia</taxon>
        <taxon>Verrucomicrobiales</taxon>
        <taxon>Verrucomicrobiaceae</taxon>
        <taxon>Oceaniferula</taxon>
    </lineage>
</organism>
<gene>
    <name evidence="4" type="ORF">NT6N_02360</name>
</gene>
<name>A0AAT9FGU4_9BACT</name>
<proteinExistence type="predicted"/>
<evidence type="ECO:0000256" key="2">
    <source>
        <dbReference type="PIRSR" id="PIRSR000451-1"/>
    </source>
</evidence>
<feature type="domain" description="FAE" evidence="3">
    <location>
        <begin position="49"/>
        <end position="204"/>
    </location>
</feature>
<dbReference type="GO" id="GO:0016747">
    <property type="term" value="F:acyltransferase activity, transferring groups other than amino-acyl groups"/>
    <property type="evidence" value="ECO:0007669"/>
    <property type="project" value="InterPro"/>
</dbReference>
<dbReference type="GO" id="GO:0016020">
    <property type="term" value="C:membrane"/>
    <property type="evidence" value="ECO:0007669"/>
    <property type="project" value="InterPro"/>
</dbReference>
<evidence type="ECO:0000256" key="1">
    <source>
        <dbReference type="ARBA" id="ARBA00022679"/>
    </source>
</evidence>
<dbReference type="InterPro" id="IPR011141">
    <property type="entry name" value="Polyketide_synthase_type-III"/>
</dbReference>
<dbReference type="PIRSF" id="PIRSF000451">
    <property type="entry name" value="PKS_III"/>
    <property type="match status" value="1"/>
</dbReference>
<dbReference type="Pfam" id="PF08392">
    <property type="entry name" value="FAE1_CUT1_RppA"/>
    <property type="match status" value="1"/>
</dbReference>
<keyword evidence="1" id="KW-0808">Transferase</keyword>
<sequence>MNLLSVASAFPKSSFNQSECLDAMQSADFWPTLNGRSRMLLGKVLSGDSGIDKRHFALDELKDAWVRDAQSLNQAYEKEAPALAVKAVLNALAKSGTNVEEVDALFVCSCTGYLCPGVSSHTAELLGLREDVFLQDMTGLGCGAAIPLMRAANAVIAENPKAVVVTVAVEICSAAFYVEDDFGVLISTCLFGDGAAAAVWSGSGGEWHVGDFESIHMPTHREKIRFTNAKGKLRNQLHKSVPLLAADAVSQLYAKRRADPQAWVTHGGGRDVIEQLERVLPCDELTYARGVMLDHGNLSSPSVLVGLERFLDDYQGGENRVWLCAFGAGFSAHSCELVRN</sequence>
<protein>
    <submittedName>
        <fullName evidence="4">Chalcone synthase</fullName>
    </submittedName>
</protein>
<dbReference type="InterPro" id="IPR013601">
    <property type="entry name" value="FAE1_typ3_polyketide_synth"/>
</dbReference>
<accession>A0AAT9FGU4</accession>